<feature type="signal peptide" evidence="2">
    <location>
        <begin position="1"/>
        <end position="19"/>
    </location>
</feature>
<organism evidence="3 4">
    <name type="scientific">Glossina austeni</name>
    <name type="common">Savannah tsetse fly</name>
    <dbReference type="NCBI Taxonomy" id="7395"/>
    <lineage>
        <taxon>Eukaryota</taxon>
        <taxon>Metazoa</taxon>
        <taxon>Ecdysozoa</taxon>
        <taxon>Arthropoda</taxon>
        <taxon>Hexapoda</taxon>
        <taxon>Insecta</taxon>
        <taxon>Pterygota</taxon>
        <taxon>Neoptera</taxon>
        <taxon>Endopterygota</taxon>
        <taxon>Diptera</taxon>
        <taxon>Brachycera</taxon>
        <taxon>Muscomorpha</taxon>
        <taxon>Hippoboscoidea</taxon>
        <taxon>Glossinidae</taxon>
        <taxon>Glossina</taxon>
    </lineage>
</organism>
<dbReference type="AlphaFoldDB" id="A0A1A9UK26"/>
<dbReference type="EnsemblMetazoa" id="GAUT007363-RA">
    <property type="protein sequence ID" value="GAUT007363-PA"/>
    <property type="gene ID" value="GAUT007363"/>
</dbReference>
<sequence length="239" mass="27127">MNFFRLSTAVIATVVVVETALYRFVTEDHDIFRACSDRAGVGGPSDFADFSGTDIFYDDEGIHMNGSAIILWDVKRTDRVSVIYRHKPFVLKAEGNALVPMEGRYKIVIIFRAFDENNTLTSKCLLIKCLLVLLTCPAFELISSLNSLSTQHDHIMPPEHKSTGLPPLKTQDIERPHSNFLPRYLQRGCGQAAYKPCQRFSKASRNRNEINYFGKKKKSKKFLPRMPVRNRNSLGPTNL</sequence>
<accession>A0A1A9UK26</accession>
<feature type="region of interest" description="Disordered" evidence="1">
    <location>
        <begin position="217"/>
        <end position="239"/>
    </location>
</feature>
<dbReference type="InterPro" id="IPR006601">
    <property type="entry name" value="Uncharacterised_DM11_DROME"/>
</dbReference>
<evidence type="ECO:0000256" key="1">
    <source>
        <dbReference type="SAM" id="MobiDB-lite"/>
    </source>
</evidence>
<proteinExistence type="predicted"/>
<dbReference type="VEuPathDB" id="VectorBase:GAUT007363"/>
<name>A0A1A9UK26_GLOAU</name>
<evidence type="ECO:0000313" key="3">
    <source>
        <dbReference type="EnsemblMetazoa" id="GAUT007363-PA"/>
    </source>
</evidence>
<reference evidence="3" key="1">
    <citation type="submission" date="2020-05" db="UniProtKB">
        <authorList>
            <consortium name="EnsemblMetazoa"/>
        </authorList>
    </citation>
    <scope>IDENTIFICATION</scope>
    <source>
        <strain evidence="3">TTRI</strain>
    </source>
</reference>
<dbReference type="SMART" id="SM00675">
    <property type="entry name" value="DM11"/>
    <property type="match status" value="1"/>
</dbReference>
<dbReference type="Proteomes" id="UP000078200">
    <property type="component" value="Unassembled WGS sequence"/>
</dbReference>
<keyword evidence="4" id="KW-1185">Reference proteome</keyword>
<evidence type="ECO:0000256" key="2">
    <source>
        <dbReference type="SAM" id="SignalP"/>
    </source>
</evidence>
<feature type="compositionally biased region" description="Polar residues" evidence="1">
    <location>
        <begin position="230"/>
        <end position="239"/>
    </location>
</feature>
<feature type="chain" id="PRO_5008398630" evidence="2">
    <location>
        <begin position="20"/>
        <end position="239"/>
    </location>
</feature>
<protein>
    <submittedName>
        <fullName evidence="3">Uncharacterized protein</fullName>
    </submittedName>
</protein>
<keyword evidence="2" id="KW-0732">Signal</keyword>
<evidence type="ECO:0000313" key="4">
    <source>
        <dbReference type="Proteomes" id="UP000078200"/>
    </source>
</evidence>